<feature type="region of interest" description="Disordered" evidence="1">
    <location>
        <begin position="92"/>
        <end position="170"/>
    </location>
</feature>
<evidence type="ECO:0000313" key="2">
    <source>
        <dbReference type="EMBL" id="CAA9441640.1"/>
    </source>
</evidence>
<feature type="compositionally biased region" description="Low complexity" evidence="1">
    <location>
        <begin position="17"/>
        <end position="29"/>
    </location>
</feature>
<feature type="compositionally biased region" description="Basic and acidic residues" evidence="1">
    <location>
        <begin position="146"/>
        <end position="162"/>
    </location>
</feature>
<dbReference type="AlphaFoldDB" id="A0A6J4QDE3"/>
<evidence type="ECO:0000256" key="1">
    <source>
        <dbReference type="SAM" id="MobiDB-lite"/>
    </source>
</evidence>
<reference evidence="2" key="1">
    <citation type="submission" date="2020-02" db="EMBL/GenBank/DDBJ databases">
        <authorList>
            <person name="Meier V. D."/>
        </authorList>
    </citation>
    <scope>NUCLEOTIDE SEQUENCE</scope>
    <source>
        <strain evidence="2">AVDCRST_MAG51</strain>
    </source>
</reference>
<organism evidence="2">
    <name type="scientific">uncultured Ramlibacter sp</name>
    <dbReference type="NCBI Taxonomy" id="260755"/>
    <lineage>
        <taxon>Bacteria</taxon>
        <taxon>Pseudomonadati</taxon>
        <taxon>Pseudomonadota</taxon>
        <taxon>Betaproteobacteria</taxon>
        <taxon>Burkholderiales</taxon>
        <taxon>Comamonadaceae</taxon>
        <taxon>Ramlibacter</taxon>
        <taxon>environmental samples</taxon>
    </lineage>
</organism>
<accession>A0A6J4QDE3</accession>
<feature type="non-terminal residue" evidence="2">
    <location>
        <position position="1"/>
    </location>
</feature>
<feature type="region of interest" description="Disordered" evidence="1">
    <location>
        <begin position="1"/>
        <end position="77"/>
    </location>
</feature>
<name>A0A6J4QDE3_9BURK</name>
<feature type="non-terminal residue" evidence="2">
    <location>
        <position position="195"/>
    </location>
</feature>
<gene>
    <name evidence="2" type="ORF">AVDCRST_MAG51-3330</name>
</gene>
<protein>
    <submittedName>
        <fullName evidence="2">NAD(P)H oxidoreductase YrkL @ Putative NADPH-quinone reductase (Modulator of drug activity B) @ Flavodoxin 2</fullName>
    </submittedName>
</protein>
<proteinExistence type="predicted"/>
<sequence>ARPRHLLPPGRDQFRVGIAPGGAEEPAGGRPHGGRLRPLCRGLQPGDVARGAPGLPRSARQSRAAGQLRRPAEPRRGAGVLLPDLVFRPARHAQGLVRPPPDAGRRLRPQRPAQREADADAHQAHLRGGHLRPPALDGLVHGRSATQDDHPLHAPADGEHRARGLPRLLPHERRHRVATGALQAPGRAGDGPLCL</sequence>
<dbReference type="EMBL" id="CADCUX010000720">
    <property type="protein sequence ID" value="CAA9441640.1"/>
    <property type="molecule type" value="Genomic_DNA"/>
</dbReference>
<feature type="compositionally biased region" description="Basic and acidic residues" evidence="1">
    <location>
        <begin position="113"/>
        <end position="123"/>
    </location>
</feature>
<feature type="compositionally biased region" description="Low complexity" evidence="1">
    <location>
        <begin position="36"/>
        <end position="46"/>
    </location>
</feature>